<dbReference type="RefSeq" id="WP_023572653.1">
    <property type="nucleotide sequence ID" value="NZ_AVCS01000006.1"/>
</dbReference>
<protein>
    <recommendedName>
        <fullName evidence="2">Glycosyl transferase family 1 domain-containing protein</fullName>
    </recommendedName>
</protein>
<evidence type="ECO:0000313" key="3">
    <source>
        <dbReference type="EMBL" id="KGO95448.1"/>
    </source>
</evidence>
<proteinExistence type="predicted"/>
<dbReference type="AlphaFoldDB" id="V6SIF6"/>
<dbReference type="OrthoDB" id="9790710at2"/>
<comment type="caution">
    <text evidence="3">The sequence shown here is derived from an EMBL/GenBank/DDBJ whole genome shotgun (WGS) entry which is preliminary data.</text>
</comment>
<evidence type="ECO:0000313" key="4">
    <source>
        <dbReference type="Proteomes" id="UP000030149"/>
    </source>
</evidence>
<dbReference type="GO" id="GO:0009103">
    <property type="term" value="P:lipopolysaccharide biosynthetic process"/>
    <property type="evidence" value="ECO:0007669"/>
    <property type="project" value="TreeGrafter"/>
</dbReference>
<dbReference type="PANTHER" id="PTHR46401">
    <property type="entry name" value="GLYCOSYLTRANSFERASE WBBK-RELATED"/>
    <property type="match status" value="1"/>
</dbReference>
<dbReference type="Proteomes" id="UP000030149">
    <property type="component" value="Unassembled WGS sequence"/>
</dbReference>
<reference evidence="4" key="1">
    <citation type="submission" date="2013-09" db="EMBL/GenBank/DDBJ databases">
        <authorList>
            <person name="Zeng Z."/>
            <person name="Chen C."/>
        </authorList>
    </citation>
    <scope>NUCLEOTIDE SEQUENCE [LARGE SCALE GENOMIC DNA]</scope>
    <source>
        <strain evidence="4">DK69</strain>
    </source>
</reference>
<dbReference type="Gene3D" id="3.40.50.2000">
    <property type="entry name" value="Glycogen Phosphorylase B"/>
    <property type="match status" value="2"/>
</dbReference>
<evidence type="ECO:0000259" key="2">
    <source>
        <dbReference type="Pfam" id="PF00534"/>
    </source>
</evidence>
<reference evidence="3 4" key="2">
    <citation type="journal article" date="2015" name="Stand. Genomic Sci.">
        <title>High quality draft genomic sequence of Flavobacterium enshiense DK69(T) and comparison among Flavobacterium genomes.</title>
        <authorList>
            <person name="Zeng Z."/>
            <person name="Chen C."/>
            <person name="Du H."/>
            <person name="Wang G."/>
            <person name="Li M."/>
        </authorList>
    </citation>
    <scope>NUCLEOTIDE SEQUENCE [LARGE SCALE GENOMIC DNA]</scope>
    <source>
        <strain evidence="3 4">DK69</strain>
    </source>
</reference>
<name>V6SIF6_9FLAO</name>
<keyword evidence="4" id="KW-1185">Reference proteome</keyword>
<dbReference type="Pfam" id="PF00534">
    <property type="entry name" value="Glycos_transf_1"/>
    <property type="match status" value="1"/>
</dbReference>
<feature type="domain" description="Glycosyl transferase family 1" evidence="2">
    <location>
        <begin position="183"/>
        <end position="325"/>
    </location>
</feature>
<dbReference type="SUPFAM" id="SSF53756">
    <property type="entry name" value="UDP-Glycosyltransferase/glycogen phosphorylase"/>
    <property type="match status" value="1"/>
</dbReference>
<gene>
    <name evidence="3" type="ORF">Q767_11640</name>
</gene>
<dbReference type="EMBL" id="JRLZ01000010">
    <property type="protein sequence ID" value="KGO95448.1"/>
    <property type="molecule type" value="Genomic_DNA"/>
</dbReference>
<dbReference type="PATRIC" id="fig|1107311.3.peg.594"/>
<dbReference type="STRING" id="1107311.Q767_11640"/>
<organism evidence="3 4">
    <name type="scientific">Flavobacterium enshiense DK69</name>
    <dbReference type="NCBI Taxonomy" id="1107311"/>
    <lineage>
        <taxon>Bacteria</taxon>
        <taxon>Pseudomonadati</taxon>
        <taxon>Bacteroidota</taxon>
        <taxon>Flavobacteriia</taxon>
        <taxon>Flavobacteriales</taxon>
        <taxon>Flavobacteriaceae</taxon>
        <taxon>Flavobacterium</taxon>
    </lineage>
</organism>
<dbReference type="PANTHER" id="PTHR46401:SF2">
    <property type="entry name" value="GLYCOSYLTRANSFERASE WBBK-RELATED"/>
    <property type="match status" value="1"/>
</dbReference>
<dbReference type="eggNOG" id="COG0438">
    <property type="taxonomic scope" value="Bacteria"/>
</dbReference>
<dbReference type="GO" id="GO:0016757">
    <property type="term" value="F:glycosyltransferase activity"/>
    <property type="evidence" value="ECO:0007669"/>
    <property type="project" value="InterPro"/>
</dbReference>
<accession>V6SIF6</accession>
<dbReference type="InterPro" id="IPR001296">
    <property type="entry name" value="Glyco_trans_1"/>
</dbReference>
<sequence length="361" mass="41991">MDKKIFHIVESIKFESGGLRTVITDLDNYLNDDSHFDSNILTFGKEKHDKYLEFDLDFPKTWNYSKVYSTYIENIDKESILHLHGVWMYPQYKASKTALTKNSPYVVSSHGMLQDYLFKQGWLKKSLYHKFILDKILKNATVLHAITKTERDILYKLSNGNKNIVEIPNLFHFNKIPHLTEYNPEDEYLLFLGRFHVVKGIKLLLDAFNKIDNKKIKLILIGPPSEYKTEMQEYAKKIGIDKRLVFKEFVTGKEKYELFKNAKAFVAPSYSEVIGMVNLEAAACKAPVITTFNTGINPEWNTNGGIMIKPDVEELITALNQAVSWDITERLERGKQMADYVLQNYSWEQKGILWEQLYDSL</sequence>
<keyword evidence="1" id="KW-0808">Transferase</keyword>
<evidence type="ECO:0000256" key="1">
    <source>
        <dbReference type="ARBA" id="ARBA00022679"/>
    </source>
</evidence>